<name>A0A232FDV5_9HYME</name>
<comment type="caution">
    <text evidence="1">The sequence shown here is derived from an EMBL/GenBank/DDBJ whole genome shotgun (WGS) entry which is preliminary data.</text>
</comment>
<dbReference type="EMBL" id="NNAY01000398">
    <property type="protein sequence ID" value="OXU28668.1"/>
    <property type="molecule type" value="Genomic_DNA"/>
</dbReference>
<reference evidence="1 2" key="1">
    <citation type="journal article" date="2017" name="Curr. Biol.">
        <title>The Evolution of Venom by Co-option of Single-Copy Genes.</title>
        <authorList>
            <person name="Martinson E.O."/>
            <person name="Mrinalini"/>
            <person name="Kelkar Y.D."/>
            <person name="Chang C.H."/>
            <person name="Werren J.H."/>
        </authorList>
    </citation>
    <scope>NUCLEOTIDE SEQUENCE [LARGE SCALE GENOMIC DNA]</scope>
    <source>
        <strain evidence="1 2">Alberta</strain>
        <tissue evidence="1">Whole body</tissue>
    </source>
</reference>
<evidence type="ECO:0000313" key="1">
    <source>
        <dbReference type="EMBL" id="OXU28668.1"/>
    </source>
</evidence>
<dbReference type="AlphaFoldDB" id="A0A232FDV5"/>
<organism evidence="1 2">
    <name type="scientific">Trichomalopsis sarcophagae</name>
    <dbReference type="NCBI Taxonomy" id="543379"/>
    <lineage>
        <taxon>Eukaryota</taxon>
        <taxon>Metazoa</taxon>
        <taxon>Ecdysozoa</taxon>
        <taxon>Arthropoda</taxon>
        <taxon>Hexapoda</taxon>
        <taxon>Insecta</taxon>
        <taxon>Pterygota</taxon>
        <taxon>Neoptera</taxon>
        <taxon>Endopterygota</taxon>
        <taxon>Hymenoptera</taxon>
        <taxon>Apocrita</taxon>
        <taxon>Proctotrupomorpha</taxon>
        <taxon>Chalcidoidea</taxon>
        <taxon>Pteromalidae</taxon>
        <taxon>Pteromalinae</taxon>
        <taxon>Trichomalopsis</taxon>
    </lineage>
</organism>
<dbReference type="Proteomes" id="UP000215335">
    <property type="component" value="Unassembled WGS sequence"/>
</dbReference>
<evidence type="ECO:0000313" key="2">
    <source>
        <dbReference type="Proteomes" id="UP000215335"/>
    </source>
</evidence>
<accession>A0A232FDV5</accession>
<keyword evidence="2" id="KW-1185">Reference proteome</keyword>
<gene>
    <name evidence="1" type="ORF">TSAR_001950</name>
</gene>
<proteinExistence type="predicted"/>
<protein>
    <submittedName>
        <fullName evidence="1">Uncharacterized protein</fullName>
    </submittedName>
</protein>
<sequence length="84" mass="9586">MKFHALFAIDLVFAIVEIASAASIIRPRYADRKSVSSIRSHFPTHCQWMCRDERSSCVNAHSWSKPCVCDCQFVDIEKLLNAVK</sequence>